<dbReference type="GO" id="GO:0005886">
    <property type="term" value="C:plasma membrane"/>
    <property type="evidence" value="ECO:0007669"/>
    <property type="project" value="UniProtKB-SubCell"/>
</dbReference>
<reference evidence="8 9" key="1">
    <citation type="submission" date="2019-07" db="EMBL/GenBank/DDBJ databases">
        <title>Draft genome for Aliikangiella sp. M105.</title>
        <authorList>
            <person name="Wang G."/>
        </authorList>
    </citation>
    <scope>NUCLEOTIDE SEQUENCE [LARGE SCALE GENOMIC DNA]</scope>
    <source>
        <strain evidence="8 9">M105</strain>
    </source>
</reference>
<evidence type="ECO:0000256" key="4">
    <source>
        <dbReference type="ARBA" id="ARBA00022679"/>
    </source>
</evidence>
<dbReference type="EMBL" id="VIKS01000006">
    <property type="protein sequence ID" value="TQV87860.1"/>
    <property type="molecule type" value="Genomic_DNA"/>
</dbReference>
<keyword evidence="4 8" id="KW-0808">Transferase</keyword>
<evidence type="ECO:0000256" key="3">
    <source>
        <dbReference type="ARBA" id="ARBA00022519"/>
    </source>
</evidence>
<dbReference type="Gene3D" id="3.90.550.10">
    <property type="entry name" value="Spore Coat Polysaccharide Biosynthesis Protein SpsA, Chain A"/>
    <property type="match status" value="1"/>
</dbReference>
<feature type="domain" description="Glycosyltransferase 2-like" evidence="7">
    <location>
        <begin position="8"/>
        <end position="126"/>
    </location>
</feature>
<dbReference type="Pfam" id="PF00535">
    <property type="entry name" value="Glycos_transf_2"/>
    <property type="match status" value="1"/>
</dbReference>
<evidence type="ECO:0000313" key="9">
    <source>
        <dbReference type="Proteomes" id="UP000315439"/>
    </source>
</evidence>
<sequence>MTQYSACFIIPNYNHTAVFEPMLKELGDFNIPIIVVNDGSDEHTTQLLKKIGESNEAITVLHLPENQGKGGAVMAGMRHAFNQGFSHALQVDADGQHNLEDIQKFLECSERFPRDTICGYPVYDKSVPLGRLLPRYITHFWVWVETLSFEIKDSMCGFRVYPLASCIEIIENNKLGKRMDFDVEILVRLYWESVDIKFIPTKVIYPEDGVSHFQLFRDNWLISKMHTRLFFGMLRRFPSLLVRKFRSEKQSKMRVKHWGAEKEKGSLHGLNFLIWVYKVFGRNIFLILLHPVISYFVLTSKVARESSRTYLQQLAKYQGEPTDVKLRQIYQHFYQFGVSAIDKIACWMGDLDESEIKVHGKDLFEKVAASGKGAVFIGSHLGNLELCRAVGVKNNELKINAIVFNKHASKFQQALSKSNPNVEVNLIHVEKISIDTAILLKQKVEQGEVVIIVGDRTSVSSIGRVQYVDFLGKKAPFAEGPHILAGILECPVYLLFCIKEQGVHNIYLEHFADSLKFSRSTRKQELEGVVQKFAQRLTYYCKKAPLQWFNFYDFWQADNSKEVQRKFE</sequence>
<dbReference type="GO" id="GO:0006487">
    <property type="term" value="P:protein N-linked glycosylation"/>
    <property type="evidence" value="ECO:0007669"/>
    <property type="project" value="TreeGrafter"/>
</dbReference>
<accession>A0A545UEF1</accession>
<dbReference type="CDD" id="cd07984">
    <property type="entry name" value="LPLAT_LABLAT-like"/>
    <property type="match status" value="1"/>
</dbReference>
<evidence type="ECO:0000259" key="7">
    <source>
        <dbReference type="Pfam" id="PF00535"/>
    </source>
</evidence>
<evidence type="ECO:0000256" key="6">
    <source>
        <dbReference type="ARBA" id="ARBA00023315"/>
    </source>
</evidence>
<evidence type="ECO:0000256" key="2">
    <source>
        <dbReference type="ARBA" id="ARBA00022475"/>
    </source>
</evidence>
<protein>
    <submittedName>
        <fullName evidence="8">Glycosyltransferase family 2 protein</fullName>
    </submittedName>
</protein>
<dbReference type="Proteomes" id="UP000315439">
    <property type="component" value="Unassembled WGS sequence"/>
</dbReference>
<dbReference type="SUPFAM" id="SSF53448">
    <property type="entry name" value="Nucleotide-diphospho-sugar transferases"/>
    <property type="match status" value="1"/>
</dbReference>
<keyword evidence="6" id="KW-0012">Acyltransferase</keyword>
<dbReference type="OrthoDB" id="9808633at2"/>
<evidence type="ECO:0000256" key="5">
    <source>
        <dbReference type="ARBA" id="ARBA00023136"/>
    </source>
</evidence>
<dbReference type="GO" id="GO:0009247">
    <property type="term" value="P:glycolipid biosynthetic process"/>
    <property type="evidence" value="ECO:0007669"/>
    <property type="project" value="UniProtKB-ARBA"/>
</dbReference>
<evidence type="ECO:0000313" key="8">
    <source>
        <dbReference type="EMBL" id="TQV87860.1"/>
    </source>
</evidence>
<dbReference type="InterPro" id="IPR004960">
    <property type="entry name" value="LipA_acyltrans"/>
</dbReference>
<comment type="subcellular location">
    <subcellularLocation>
        <location evidence="1">Cell inner membrane</location>
    </subcellularLocation>
</comment>
<name>A0A545UEF1_9GAMM</name>
<keyword evidence="2" id="KW-1003">Cell membrane</keyword>
<proteinExistence type="predicted"/>
<comment type="caution">
    <text evidence="8">The sequence shown here is derived from an EMBL/GenBank/DDBJ whole genome shotgun (WGS) entry which is preliminary data.</text>
</comment>
<dbReference type="RefSeq" id="WP_142893521.1">
    <property type="nucleotide sequence ID" value="NZ_ML660163.1"/>
</dbReference>
<dbReference type="GO" id="GO:0016746">
    <property type="term" value="F:acyltransferase activity"/>
    <property type="evidence" value="ECO:0007669"/>
    <property type="project" value="UniProtKB-KW"/>
</dbReference>
<keyword evidence="3" id="KW-0997">Cell inner membrane</keyword>
<dbReference type="InterPro" id="IPR001173">
    <property type="entry name" value="Glyco_trans_2-like"/>
</dbReference>
<dbReference type="PANTHER" id="PTHR10859:SF91">
    <property type="entry name" value="DOLICHYL-PHOSPHATE BETA-GLUCOSYLTRANSFERASE"/>
    <property type="match status" value="1"/>
</dbReference>
<keyword evidence="9" id="KW-1185">Reference proteome</keyword>
<dbReference type="InterPro" id="IPR029044">
    <property type="entry name" value="Nucleotide-diphossugar_trans"/>
</dbReference>
<organism evidence="8 9">
    <name type="scientific">Aliikangiella coralliicola</name>
    <dbReference type="NCBI Taxonomy" id="2592383"/>
    <lineage>
        <taxon>Bacteria</taxon>
        <taxon>Pseudomonadati</taxon>
        <taxon>Pseudomonadota</taxon>
        <taxon>Gammaproteobacteria</taxon>
        <taxon>Oceanospirillales</taxon>
        <taxon>Pleioneaceae</taxon>
        <taxon>Aliikangiella</taxon>
    </lineage>
</organism>
<evidence type="ECO:0000256" key="1">
    <source>
        <dbReference type="ARBA" id="ARBA00004533"/>
    </source>
</evidence>
<gene>
    <name evidence="8" type="ORF">FLL46_10805</name>
</gene>
<dbReference type="Pfam" id="PF03279">
    <property type="entry name" value="Lip_A_acyltrans"/>
    <property type="match status" value="1"/>
</dbReference>
<dbReference type="CDD" id="cd04179">
    <property type="entry name" value="DPM_DPG-synthase_like"/>
    <property type="match status" value="1"/>
</dbReference>
<keyword evidence="5" id="KW-0472">Membrane</keyword>
<dbReference type="PANTHER" id="PTHR10859">
    <property type="entry name" value="GLYCOSYL TRANSFERASE"/>
    <property type="match status" value="1"/>
</dbReference>
<dbReference type="AlphaFoldDB" id="A0A545UEF1"/>